<dbReference type="AlphaFoldDB" id="A0A0C9U7P2"/>
<gene>
    <name evidence="1" type="ORF">M422DRAFT_36579</name>
</gene>
<reference evidence="1 2" key="1">
    <citation type="submission" date="2014-06" db="EMBL/GenBank/DDBJ databases">
        <title>Evolutionary Origins and Diversification of the Mycorrhizal Mutualists.</title>
        <authorList>
            <consortium name="DOE Joint Genome Institute"/>
            <consortium name="Mycorrhizal Genomics Consortium"/>
            <person name="Kohler A."/>
            <person name="Kuo A."/>
            <person name="Nagy L.G."/>
            <person name="Floudas D."/>
            <person name="Copeland A."/>
            <person name="Barry K.W."/>
            <person name="Cichocki N."/>
            <person name="Veneault-Fourrey C."/>
            <person name="LaButti K."/>
            <person name="Lindquist E.A."/>
            <person name="Lipzen A."/>
            <person name="Lundell T."/>
            <person name="Morin E."/>
            <person name="Murat C."/>
            <person name="Riley R."/>
            <person name="Ohm R."/>
            <person name="Sun H."/>
            <person name="Tunlid A."/>
            <person name="Henrissat B."/>
            <person name="Grigoriev I.V."/>
            <person name="Hibbett D.S."/>
            <person name="Martin F."/>
        </authorList>
    </citation>
    <scope>NUCLEOTIDE SEQUENCE [LARGE SCALE GENOMIC DNA]</scope>
    <source>
        <strain evidence="1 2">SS14</strain>
    </source>
</reference>
<protein>
    <submittedName>
        <fullName evidence="1">Uncharacterized protein</fullName>
    </submittedName>
</protein>
<dbReference type="Proteomes" id="UP000054279">
    <property type="component" value="Unassembled WGS sequence"/>
</dbReference>
<organism evidence="1 2">
    <name type="scientific">Sphaerobolus stellatus (strain SS14)</name>
    <dbReference type="NCBI Taxonomy" id="990650"/>
    <lineage>
        <taxon>Eukaryota</taxon>
        <taxon>Fungi</taxon>
        <taxon>Dikarya</taxon>
        <taxon>Basidiomycota</taxon>
        <taxon>Agaricomycotina</taxon>
        <taxon>Agaricomycetes</taxon>
        <taxon>Phallomycetidae</taxon>
        <taxon>Geastrales</taxon>
        <taxon>Sphaerobolaceae</taxon>
        <taxon>Sphaerobolus</taxon>
    </lineage>
</organism>
<proteinExistence type="predicted"/>
<feature type="non-terminal residue" evidence="1">
    <location>
        <position position="51"/>
    </location>
</feature>
<keyword evidence="2" id="KW-1185">Reference proteome</keyword>
<sequence>MDPKYDELPSRCRHFIRQYQFRGKSLEKIVSRFKYRAELWYESYSDEEEEE</sequence>
<evidence type="ECO:0000313" key="2">
    <source>
        <dbReference type="Proteomes" id="UP000054279"/>
    </source>
</evidence>
<dbReference type="HOGENOM" id="CLU_3107942_0_0_1"/>
<name>A0A0C9U7P2_SPHS4</name>
<accession>A0A0C9U7P2</accession>
<evidence type="ECO:0000313" key="1">
    <source>
        <dbReference type="EMBL" id="KIJ30369.1"/>
    </source>
</evidence>
<dbReference type="EMBL" id="KN837263">
    <property type="protein sequence ID" value="KIJ30369.1"/>
    <property type="molecule type" value="Genomic_DNA"/>
</dbReference>